<protein>
    <submittedName>
        <fullName evidence="2">Uncharacterized protein</fullName>
    </submittedName>
</protein>
<name>A0A1E5UJX6_9POAL</name>
<comment type="caution">
    <text evidence="2">The sequence shown here is derived from an EMBL/GenBank/DDBJ whole genome shotgun (WGS) entry which is preliminary data.</text>
</comment>
<keyword evidence="3" id="KW-1185">Reference proteome</keyword>
<gene>
    <name evidence="2" type="ORF">BAE44_0025802</name>
</gene>
<dbReference type="Proteomes" id="UP000095767">
    <property type="component" value="Unassembled WGS sequence"/>
</dbReference>
<sequence>MHGPRRRRDVTRVESPSGYPARDHGALGHCHLQFVRCAAACKALRPEILHPDFIRRVCSGPDGIVPSRLLLGFLDKTFHLVHPATPATVSLAQDHLAPFVSRSAAGLILEQYRPLKSRGGLILLERRSINWQRWSERRSDVCVRPHD</sequence>
<proteinExistence type="predicted"/>
<dbReference type="PANTHER" id="PTHR35828">
    <property type="entry name" value="OS08G0203800 PROTEIN-RELATED"/>
    <property type="match status" value="1"/>
</dbReference>
<dbReference type="EMBL" id="LWDX02074248">
    <property type="protein sequence ID" value="OEL13179.1"/>
    <property type="molecule type" value="Genomic_DNA"/>
</dbReference>
<evidence type="ECO:0000256" key="1">
    <source>
        <dbReference type="SAM" id="MobiDB-lite"/>
    </source>
</evidence>
<organism evidence="2 3">
    <name type="scientific">Dichanthelium oligosanthes</name>
    <dbReference type="NCBI Taxonomy" id="888268"/>
    <lineage>
        <taxon>Eukaryota</taxon>
        <taxon>Viridiplantae</taxon>
        <taxon>Streptophyta</taxon>
        <taxon>Embryophyta</taxon>
        <taxon>Tracheophyta</taxon>
        <taxon>Spermatophyta</taxon>
        <taxon>Magnoliopsida</taxon>
        <taxon>Liliopsida</taxon>
        <taxon>Poales</taxon>
        <taxon>Poaceae</taxon>
        <taxon>PACMAD clade</taxon>
        <taxon>Panicoideae</taxon>
        <taxon>Panicodae</taxon>
        <taxon>Paniceae</taxon>
        <taxon>Dichantheliinae</taxon>
        <taxon>Dichanthelium</taxon>
    </lineage>
</organism>
<dbReference type="AlphaFoldDB" id="A0A1E5UJX6"/>
<dbReference type="OrthoDB" id="691151at2759"/>
<evidence type="ECO:0000313" key="3">
    <source>
        <dbReference type="Proteomes" id="UP000095767"/>
    </source>
</evidence>
<accession>A0A1E5UJX6</accession>
<dbReference type="PANTHER" id="PTHR35828:SF22">
    <property type="entry name" value="OS10G0103633 PROTEIN"/>
    <property type="match status" value="1"/>
</dbReference>
<reference evidence="2 3" key="1">
    <citation type="submission" date="2016-09" db="EMBL/GenBank/DDBJ databases">
        <title>The draft genome of Dichanthelium oligosanthes: A C3 panicoid grass species.</title>
        <authorList>
            <person name="Studer A.J."/>
            <person name="Schnable J.C."/>
            <person name="Brutnell T.P."/>
        </authorList>
    </citation>
    <scope>NUCLEOTIDE SEQUENCE [LARGE SCALE GENOMIC DNA]</scope>
    <source>
        <strain evidence="3">cv. Kellogg 1175</strain>
        <tissue evidence="2">Leaf</tissue>
    </source>
</reference>
<feature type="region of interest" description="Disordered" evidence="1">
    <location>
        <begin position="1"/>
        <end position="20"/>
    </location>
</feature>
<evidence type="ECO:0000313" key="2">
    <source>
        <dbReference type="EMBL" id="OEL13179.1"/>
    </source>
</evidence>